<reference evidence="4" key="1">
    <citation type="journal article" date="2019" name="Int. J. Syst. Evol. Microbiol.">
        <title>The Global Catalogue of Microorganisms (GCM) 10K type strain sequencing project: providing services to taxonomists for standard genome sequencing and annotation.</title>
        <authorList>
            <consortium name="The Broad Institute Genomics Platform"/>
            <consortium name="The Broad Institute Genome Sequencing Center for Infectious Disease"/>
            <person name="Wu L."/>
            <person name="Ma J."/>
        </authorList>
    </citation>
    <scope>NUCLEOTIDE SEQUENCE [LARGE SCALE GENOMIC DNA]</scope>
    <source>
        <strain evidence="4">YJ-61-S</strain>
    </source>
</reference>
<evidence type="ECO:0000256" key="1">
    <source>
        <dbReference type="SAM" id="MobiDB-lite"/>
    </source>
</evidence>
<feature type="region of interest" description="Disordered" evidence="1">
    <location>
        <begin position="44"/>
        <end position="65"/>
    </location>
</feature>
<sequence>MIPIYKEDYHEAEELAMYDDFNPYGLPMRPISFHRGIARSYPLKKRPSSRRGIARPYSRSRGQIKGKARAQILLPRDKVIPLRKPRQRPLEELPLIKVLPADKNTLADKKKELPIQRVPARRVTKDKIKALKEEVAQKEAESKAPKQKKISKKKILIVALVITATTAVGYVLWKRQHKNTL</sequence>
<keyword evidence="2" id="KW-1133">Transmembrane helix</keyword>
<evidence type="ECO:0000313" key="4">
    <source>
        <dbReference type="Proteomes" id="UP001596043"/>
    </source>
</evidence>
<gene>
    <name evidence="3" type="ORF">ACFO3O_22120</name>
</gene>
<organism evidence="3 4">
    <name type="scientific">Dokdonia ponticola</name>
    <dbReference type="NCBI Taxonomy" id="2041041"/>
    <lineage>
        <taxon>Bacteria</taxon>
        <taxon>Pseudomonadati</taxon>
        <taxon>Bacteroidota</taxon>
        <taxon>Flavobacteriia</taxon>
        <taxon>Flavobacteriales</taxon>
        <taxon>Flavobacteriaceae</taxon>
        <taxon>Dokdonia</taxon>
    </lineage>
</organism>
<protein>
    <submittedName>
        <fullName evidence="3">Uncharacterized protein</fullName>
    </submittedName>
</protein>
<feature type="compositionally biased region" description="Basic residues" evidence="1">
    <location>
        <begin position="44"/>
        <end position="53"/>
    </location>
</feature>
<dbReference type="EMBL" id="JBHSFV010000025">
    <property type="protein sequence ID" value="MFC4636617.1"/>
    <property type="molecule type" value="Genomic_DNA"/>
</dbReference>
<evidence type="ECO:0000313" key="3">
    <source>
        <dbReference type="EMBL" id="MFC4636617.1"/>
    </source>
</evidence>
<name>A0ABV9I2H8_9FLAO</name>
<proteinExistence type="predicted"/>
<dbReference type="RefSeq" id="WP_379982983.1">
    <property type="nucleotide sequence ID" value="NZ_JBHSFV010000025.1"/>
</dbReference>
<feature type="transmembrane region" description="Helical" evidence="2">
    <location>
        <begin position="155"/>
        <end position="173"/>
    </location>
</feature>
<comment type="caution">
    <text evidence="3">The sequence shown here is derived from an EMBL/GenBank/DDBJ whole genome shotgun (WGS) entry which is preliminary data.</text>
</comment>
<keyword evidence="4" id="KW-1185">Reference proteome</keyword>
<accession>A0ABV9I2H8</accession>
<evidence type="ECO:0000256" key="2">
    <source>
        <dbReference type="SAM" id="Phobius"/>
    </source>
</evidence>
<keyword evidence="2" id="KW-0812">Transmembrane</keyword>
<dbReference type="Proteomes" id="UP001596043">
    <property type="component" value="Unassembled WGS sequence"/>
</dbReference>
<keyword evidence="2" id="KW-0472">Membrane</keyword>